<dbReference type="SUPFAM" id="SSF56281">
    <property type="entry name" value="Metallo-hydrolase/oxidoreductase"/>
    <property type="match status" value="1"/>
</dbReference>
<dbReference type="PANTHER" id="PTHR36839:SF1">
    <property type="entry name" value="METALLO-BETA-LACTAMASE FAMILY PROTEIN (AFU_ORTHOLOGUE AFUA_5G12770)"/>
    <property type="match status" value="1"/>
</dbReference>
<reference evidence="2" key="1">
    <citation type="journal article" date="2019" name="Int. J. Syst. Evol. Microbiol.">
        <title>The Global Catalogue of Microorganisms (GCM) 10K type strain sequencing project: providing services to taxonomists for standard genome sequencing and annotation.</title>
        <authorList>
            <consortium name="The Broad Institute Genomics Platform"/>
            <consortium name="The Broad Institute Genome Sequencing Center for Infectious Disease"/>
            <person name="Wu L."/>
            <person name="Ma J."/>
        </authorList>
    </citation>
    <scope>NUCLEOTIDE SEQUENCE [LARGE SCALE GENOMIC DNA]</scope>
    <source>
        <strain evidence="2">JCM 18952</strain>
    </source>
</reference>
<accession>A0ABP9TJ58</accession>
<sequence>MAIHTCATCAIEHPDSTLPPEVCKICSDERQWVPVAGQQWVTREQLVERGYRVLIEELETDLYAVRTEPKLGIGQRGLLLRTEAGNLLFEPPGFIDEAAIARLQELGGVSVIASSHPHLTGSSIQYSHAFNHAPVYVARADEPWIRRPDTAIILWEGSAVLLPGVIMHQCGGHFAGSSVVHWPAGRGGAGVLLTGDTIGVGGDRKSAHAMRSYVNNIPLPARAIERILDTVLPLEFEGLYTAFGTLEKGARETVDWSLRRYISWVNGEMAE</sequence>
<evidence type="ECO:0000313" key="1">
    <source>
        <dbReference type="EMBL" id="GAA5225838.1"/>
    </source>
</evidence>
<proteinExistence type="predicted"/>
<dbReference type="Proteomes" id="UP001501257">
    <property type="component" value="Unassembled WGS sequence"/>
</dbReference>
<name>A0ABP9TJ58_9MICC</name>
<dbReference type="EMBL" id="BAABLK010000006">
    <property type="protein sequence ID" value="GAA5225838.1"/>
    <property type="molecule type" value="Genomic_DNA"/>
</dbReference>
<protein>
    <submittedName>
        <fullName evidence="1">MBL fold metallo-hydrolase</fullName>
    </submittedName>
</protein>
<evidence type="ECO:0000313" key="2">
    <source>
        <dbReference type="Proteomes" id="UP001501257"/>
    </source>
</evidence>
<dbReference type="PANTHER" id="PTHR36839">
    <property type="entry name" value="METALLO-BETA-LACTAMASE FAMILY PROTEIN (AFU_ORTHOLOGUE AFUA_5G12770)"/>
    <property type="match status" value="1"/>
</dbReference>
<dbReference type="InterPro" id="IPR036866">
    <property type="entry name" value="RibonucZ/Hydroxyglut_hydro"/>
</dbReference>
<gene>
    <name evidence="1" type="ORF">GCM10025778_03680</name>
</gene>
<dbReference type="Gene3D" id="3.60.15.10">
    <property type="entry name" value="Ribonuclease Z/Hydroxyacylglutathione hydrolase-like"/>
    <property type="match status" value="1"/>
</dbReference>
<organism evidence="1 2">
    <name type="scientific">Paeniglutamicibacter antarcticus</name>
    <dbReference type="NCBI Taxonomy" id="494023"/>
    <lineage>
        <taxon>Bacteria</taxon>
        <taxon>Bacillati</taxon>
        <taxon>Actinomycetota</taxon>
        <taxon>Actinomycetes</taxon>
        <taxon>Micrococcales</taxon>
        <taxon>Micrococcaceae</taxon>
        <taxon>Paeniglutamicibacter</taxon>
    </lineage>
</organism>
<keyword evidence="2" id="KW-1185">Reference proteome</keyword>
<comment type="caution">
    <text evidence="1">The sequence shown here is derived from an EMBL/GenBank/DDBJ whole genome shotgun (WGS) entry which is preliminary data.</text>
</comment>
<dbReference type="RefSeq" id="WP_210102169.1">
    <property type="nucleotide sequence ID" value="NZ_BAABLK010000006.1"/>
</dbReference>